<sequence>MSSRHLGNRSSGQSLKHGRGHPAPRPATYCGQAETSINSGEAARKDPDVPLAPTDFTPQDTLVAIMVAVSASDEAIRTSELLTIERIVNHLPVFSDYDPDRMKDVSNTVFDLFAEEDGLDQLWEATRQTLPERLYETAYAMACDVVAADGTARENELRLLEEMRYELDLDRLAAAAIERAANARHRVI</sequence>
<dbReference type="Pfam" id="PF05099">
    <property type="entry name" value="TerB"/>
    <property type="match status" value="1"/>
</dbReference>
<dbReference type="CDD" id="cd07176">
    <property type="entry name" value="terB"/>
    <property type="match status" value="1"/>
</dbReference>
<feature type="domain" description="Co-chaperone DjlA N-terminal" evidence="2">
    <location>
        <begin position="61"/>
        <end position="175"/>
    </location>
</feature>
<reference evidence="3 4" key="1">
    <citation type="submission" date="2019-12" db="EMBL/GenBank/DDBJ databases">
        <authorList>
            <person name="Lee S.D."/>
        </authorList>
    </citation>
    <scope>NUCLEOTIDE SEQUENCE [LARGE SCALE GENOMIC DNA]</scope>
    <source>
        <strain evidence="3 4">GH1-50</strain>
    </source>
</reference>
<organism evidence="3 4">
    <name type="scientific">Kangsaoukella pontilimi</name>
    <dbReference type="NCBI Taxonomy" id="2691042"/>
    <lineage>
        <taxon>Bacteria</taxon>
        <taxon>Pseudomonadati</taxon>
        <taxon>Pseudomonadota</taxon>
        <taxon>Alphaproteobacteria</taxon>
        <taxon>Rhodobacterales</taxon>
        <taxon>Paracoccaceae</taxon>
        <taxon>Kangsaoukella</taxon>
    </lineage>
</organism>
<evidence type="ECO:0000313" key="3">
    <source>
        <dbReference type="EMBL" id="MXQ09107.1"/>
    </source>
</evidence>
<name>A0A7C9II46_9RHOB</name>
<dbReference type="InterPro" id="IPR007791">
    <property type="entry name" value="DjlA_N"/>
</dbReference>
<feature type="compositionally biased region" description="Polar residues" evidence="1">
    <location>
        <begin position="1"/>
        <end position="14"/>
    </location>
</feature>
<dbReference type="AlphaFoldDB" id="A0A7C9II46"/>
<dbReference type="EMBL" id="WUPT01000002">
    <property type="protein sequence ID" value="MXQ09107.1"/>
    <property type="molecule type" value="Genomic_DNA"/>
</dbReference>
<gene>
    <name evidence="3" type="ORF">GQ651_14765</name>
</gene>
<protein>
    <submittedName>
        <fullName evidence="3">2-dehydro-3-deoxyphosphooctonate aldolase</fullName>
    </submittedName>
</protein>
<proteinExistence type="predicted"/>
<dbReference type="SUPFAM" id="SSF158682">
    <property type="entry name" value="TerB-like"/>
    <property type="match status" value="1"/>
</dbReference>
<evidence type="ECO:0000256" key="1">
    <source>
        <dbReference type="SAM" id="MobiDB-lite"/>
    </source>
</evidence>
<keyword evidence="4" id="KW-1185">Reference proteome</keyword>
<accession>A0A7C9II46</accession>
<dbReference type="Proteomes" id="UP000480350">
    <property type="component" value="Unassembled WGS sequence"/>
</dbReference>
<dbReference type="Gene3D" id="1.10.3680.10">
    <property type="entry name" value="TerB-like"/>
    <property type="match status" value="1"/>
</dbReference>
<dbReference type="InterPro" id="IPR029024">
    <property type="entry name" value="TerB-like"/>
</dbReference>
<comment type="caution">
    <text evidence="3">The sequence shown here is derived from an EMBL/GenBank/DDBJ whole genome shotgun (WGS) entry which is preliminary data.</text>
</comment>
<feature type="region of interest" description="Disordered" evidence="1">
    <location>
        <begin position="1"/>
        <end position="54"/>
    </location>
</feature>
<evidence type="ECO:0000259" key="2">
    <source>
        <dbReference type="Pfam" id="PF05099"/>
    </source>
</evidence>
<reference evidence="3 4" key="2">
    <citation type="submission" date="2020-03" db="EMBL/GenBank/DDBJ databases">
        <title>Kangsaoukella pontilimi gen. nov., sp. nov., a new member of the family Rhodobacteraceae isolated from a tidal mudflat.</title>
        <authorList>
            <person name="Kim I.S."/>
        </authorList>
    </citation>
    <scope>NUCLEOTIDE SEQUENCE [LARGE SCALE GENOMIC DNA]</scope>
    <source>
        <strain evidence="3 4">GH1-50</strain>
    </source>
</reference>
<evidence type="ECO:0000313" key="4">
    <source>
        <dbReference type="Proteomes" id="UP000480350"/>
    </source>
</evidence>